<feature type="transmembrane region" description="Helical" evidence="1">
    <location>
        <begin position="143"/>
        <end position="166"/>
    </location>
</feature>
<organism evidence="2 3">
    <name type="scientific">Candidatus Desulfovibrio intestinipullorum</name>
    <dbReference type="NCBI Taxonomy" id="2838536"/>
    <lineage>
        <taxon>Bacteria</taxon>
        <taxon>Pseudomonadati</taxon>
        <taxon>Thermodesulfobacteriota</taxon>
        <taxon>Desulfovibrionia</taxon>
        <taxon>Desulfovibrionales</taxon>
        <taxon>Desulfovibrionaceae</taxon>
        <taxon>Desulfovibrio</taxon>
    </lineage>
</organism>
<feature type="transmembrane region" description="Helical" evidence="1">
    <location>
        <begin position="332"/>
        <end position="350"/>
    </location>
</feature>
<keyword evidence="1" id="KW-1133">Transmembrane helix</keyword>
<name>A0A9D1PUX2_9BACT</name>
<keyword evidence="1" id="KW-0472">Membrane</keyword>
<evidence type="ECO:0000313" key="2">
    <source>
        <dbReference type="EMBL" id="HIV99782.1"/>
    </source>
</evidence>
<reference evidence="2" key="2">
    <citation type="submission" date="2021-04" db="EMBL/GenBank/DDBJ databases">
        <authorList>
            <person name="Gilroy R."/>
        </authorList>
    </citation>
    <scope>NUCLEOTIDE SEQUENCE</scope>
    <source>
        <strain evidence="2">ChiHecec2B26-446</strain>
    </source>
</reference>
<keyword evidence="1" id="KW-0812">Transmembrane</keyword>
<comment type="caution">
    <text evidence="2">The sequence shown here is derived from an EMBL/GenBank/DDBJ whole genome shotgun (WGS) entry which is preliminary data.</text>
</comment>
<evidence type="ECO:0000313" key="3">
    <source>
        <dbReference type="Proteomes" id="UP000886752"/>
    </source>
</evidence>
<feature type="transmembrane region" description="Helical" evidence="1">
    <location>
        <begin position="240"/>
        <end position="260"/>
    </location>
</feature>
<protein>
    <submittedName>
        <fullName evidence="2">Translation initiation factor 2</fullName>
    </submittedName>
</protein>
<feature type="transmembrane region" description="Helical" evidence="1">
    <location>
        <begin position="370"/>
        <end position="390"/>
    </location>
</feature>
<keyword evidence="2" id="KW-0396">Initiation factor</keyword>
<dbReference type="GO" id="GO:0003743">
    <property type="term" value="F:translation initiation factor activity"/>
    <property type="evidence" value="ECO:0007669"/>
    <property type="project" value="UniProtKB-KW"/>
</dbReference>
<keyword evidence="2" id="KW-0648">Protein biosynthesis</keyword>
<proteinExistence type="predicted"/>
<reference evidence="2" key="1">
    <citation type="journal article" date="2021" name="PeerJ">
        <title>Extensive microbial diversity within the chicken gut microbiome revealed by metagenomics and culture.</title>
        <authorList>
            <person name="Gilroy R."/>
            <person name="Ravi A."/>
            <person name="Getino M."/>
            <person name="Pursley I."/>
            <person name="Horton D.L."/>
            <person name="Alikhan N.F."/>
            <person name="Baker D."/>
            <person name="Gharbi K."/>
            <person name="Hall N."/>
            <person name="Watson M."/>
            <person name="Adriaenssens E.M."/>
            <person name="Foster-Nyarko E."/>
            <person name="Jarju S."/>
            <person name="Secka A."/>
            <person name="Antonio M."/>
            <person name="Oren A."/>
            <person name="Chaudhuri R.R."/>
            <person name="La Ragione R."/>
            <person name="Hildebrand F."/>
            <person name="Pallen M.J."/>
        </authorList>
    </citation>
    <scope>NUCLEOTIDE SEQUENCE</scope>
    <source>
        <strain evidence="2">ChiHecec2B26-446</strain>
    </source>
</reference>
<dbReference type="EMBL" id="DXHV01000014">
    <property type="protein sequence ID" value="HIV99782.1"/>
    <property type="molecule type" value="Genomic_DNA"/>
</dbReference>
<dbReference type="AlphaFoldDB" id="A0A9D1PUX2"/>
<sequence>MSLWPASTRPFMGTAGTGQDEKLSLAHLRCDVLFVLCAALCSWASLQGIVDLSAAGVMLDSDLGTYAQGMAARAHPECFVNDVVLKNVTHHNSIWNVQTALATWLAPDGAYATGLLRSGAVGIFFYLVFWYGLGRFLFVHPSLALLLVAFQCITCWVGWGTFWGVFMDDPVPRVWFAGLWPLIVFGTLQALPRPQLRPLVLLACGLSVWVHSISALTAGAMTFLAFFLARDPKTSLARHLGLCLTGLVCFLGPVFCFLWPTLSDEHVLNSADLAVLSELFRLRYAADYHAPLATLGEFLHTYLLQVPLIPLALAGLVLAVRRGSPRLKSLAGLSLPFVLAMALVVAFSFAEGLWARQQGHMPLGHELVRGARFLIPLCWLAIVAGFACVCENRPMARRATALAAVAAVLVLAPDRQLLAGLQTVHLSSLNVHSATMHDYAERARLKEEALAALQASTQPGDMVFCNVPEAAIRYRALRGLVYSFKDGANAFYDRDPARARQWLHYTALFRAEPTGYVTAWLESGTLWLLTSRMEDRDLLERYGTIVYASESPASGASASNGTASGTPGGWLLVRRVP</sequence>
<feature type="transmembrane region" description="Helical" evidence="1">
    <location>
        <begin position="110"/>
        <end position="131"/>
    </location>
</feature>
<feature type="transmembrane region" description="Helical" evidence="1">
    <location>
        <begin position="199"/>
        <end position="228"/>
    </location>
</feature>
<feature type="transmembrane region" description="Helical" evidence="1">
    <location>
        <begin position="302"/>
        <end position="320"/>
    </location>
</feature>
<dbReference type="Proteomes" id="UP000886752">
    <property type="component" value="Unassembled WGS sequence"/>
</dbReference>
<gene>
    <name evidence="2" type="ORF">H9894_01110</name>
</gene>
<evidence type="ECO:0000256" key="1">
    <source>
        <dbReference type="SAM" id="Phobius"/>
    </source>
</evidence>
<accession>A0A9D1PUX2</accession>